<dbReference type="AlphaFoldDB" id="A0A6J6PDB5"/>
<dbReference type="Pfam" id="PF13279">
    <property type="entry name" value="4HBT_2"/>
    <property type="match status" value="1"/>
</dbReference>
<sequence length="84" mass="9402">MEMVVARAEVDYLAPITEGGCFYDVTLWVDSIGTSSFVNGYELSKDGVVYAKMKTVQVTIDLKSRKSRPINDAERGFLTKYLVN</sequence>
<name>A0A6J6PDB5_9ZZZZ</name>
<dbReference type="Gene3D" id="3.10.129.10">
    <property type="entry name" value="Hotdog Thioesterase"/>
    <property type="match status" value="1"/>
</dbReference>
<proteinExistence type="predicted"/>
<protein>
    <submittedName>
        <fullName evidence="1">Unannotated protein</fullName>
    </submittedName>
</protein>
<dbReference type="SUPFAM" id="SSF54637">
    <property type="entry name" value="Thioesterase/thiol ester dehydrase-isomerase"/>
    <property type="match status" value="1"/>
</dbReference>
<evidence type="ECO:0000313" key="1">
    <source>
        <dbReference type="EMBL" id="CAB4694438.1"/>
    </source>
</evidence>
<organism evidence="1">
    <name type="scientific">freshwater metagenome</name>
    <dbReference type="NCBI Taxonomy" id="449393"/>
    <lineage>
        <taxon>unclassified sequences</taxon>
        <taxon>metagenomes</taxon>
        <taxon>ecological metagenomes</taxon>
    </lineage>
</organism>
<dbReference type="EMBL" id="CAEZXQ010000080">
    <property type="protein sequence ID" value="CAB4694438.1"/>
    <property type="molecule type" value="Genomic_DNA"/>
</dbReference>
<gene>
    <name evidence="1" type="ORF">UFOPK2576_00597</name>
</gene>
<reference evidence="1" key="1">
    <citation type="submission" date="2020-05" db="EMBL/GenBank/DDBJ databases">
        <authorList>
            <person name="Chiriac C."/>
            <person name="Salcher M."/>
            <person name="Ghai R."/>
            <person name="Kavagutti S V."/>
        </authorList>
    </citation>
    <scope>NUCLEOTIDE SEQUENCE</scope>
</reference>
<accession>A0A6J6PDB5</accession>
<dbReference type="InterPro" id="IPR029069">
    <property type="entry name" value="HotDog_dom_sf"/>
</dbReference>